<dbReference type="CDD" id="cd00037">
    <property type="entry name" value="CLECT"/>
    <property type="match status" value="1"/>
</dbReference>
<dbReference type="OrthoDB" id="6162243at2759"/>
<protein>
    <recommendedName>
        <fullName evidence="3">C-type lectin domain-containing protein</fullName>
    </recommendedName>
</protein>
<dbReference type="AlphaFoldDB" id="A0A433SNC8"/>
<dbReference type="InterPro" id="IPR016186">
    <property type="entry name" value="C-type_lectin-like/link_sf"/>
</dbReference>
<gene>
    <name evidence="4" type="ORF">EGW08_021517</name>
</gene>
<feature type="compositionally biased region" description="Basic and acidic residues" evidence="1">
    <location>
        <begin position="218"/>
        <end position="274"/>
    </location>
</feature>
<dbReference type="SMART" id="SM00034">
    <property type="entry name" value="CLECT"/>
    <property type="match status" value="1"/>
</dbReference>
<feature type="signal peptide" evidence="2">
    <location>
        <begin position="1"/>
        <end position="18"/>
    </location>
</feature>
<dbReference type="InterPro" id="IPR001304">
    <property type="entry name" value="C-type_lectin-like"/>
</dbReference>
<dbReference type="Gene3D" id="3.10.100.10">
    <property type="entry name" value="Mannose-Binding Protein A, subunit A"/>
    <property type="match status" value="1"/>
</dbReference>
<organism evidence="4 5">
    <name type="scientific">Elysia chlorotica</name>
    <name type="common">Eastern emerald elysia</name>
    <name type="synonym">Sea slug</name>
    <dbReference type="NCBI Taxonomy" id="188477"/>
    <lineage>
        <taxon>Eukaryota</taxon>
        <taxon>Metazoa</taxon>
        <taxon>Spiralia</taxon>
        <taxon>Lophotrochozoa</taxon>
        <taxon>Mollusca</taxon>
        <taxon>Gastropoda</taxon>
        <taxon>Heterobranchia</taxon>
        <taxon>Euthyneura</taxon>
        <taxon>Panpulmonata</taxon>
        <taxon>Sacoglossa</taxon>
        <taxon>Placobranchoidea</taxon>
        <taxon>Plakobranchidae</taxon>
        <taxon>Elysia</taxon>
    </lineage>
</organism>
<evidence type="ECO:0000259" key="3">
    <source>
        <dbReference type="PROSITE" id="PS50041"/>
    </source>
</evidence>
<keyword evidence="2" id="KW-0732">Signal</keyword>
<dbReference type="InterPro" id="IPR050801">
    <property type="entry name" value="Ca-Dep_Lectins_ImmuneDev"/>
</dbReference>
<sequence length="282" mass="31692">MFLHMLGLLLCVASPVICVNSLVETVCPPNVLQNVKNSTYFRVLNNTCFLFDTYSYVTYETARKMCLYSGGSLAMPKTKRINDFLLKQMEQISPLERMWIGMHDLENEGTWMWEDGSKVKSWGNMAFFNDGWFGFVDNCIALDASDGLWHDERCFLVLFPDKKLPYICEYSKIVVRHQHGSGDSSADMNDQGVKIGDGDNLGLTDVNMAGYGNQGPDGTDKGNEDHNNKDKISQEDTVKDKTNQDGVAKDKADQDNVDDKDKPNQDVDDKDQSDKYANVTGC</sequence>
<comment type="caution">
    <text evidence="4">The sequence shown here is derived from an EMBL/GenBank/DDBJ whole genome shotgun (WGS) entry which is preliminary data.</text>
</comment>
<evidence type="ECO:0000313" key="5">
    <source>
        <dbReference type="Proteomes" id="UP000271974"/>
    </source>
</evidence>
<feature type="region of interest" description="Disordered" evidence="1">
    <location>
        <begin position="179"/>
        <end position="282"/>
    </location>
</feature>
<reference evidence="4 5" key="1">
    <citation type="submission" date="2019-01" db="EMBL/GenBank/DDBJ databases">
        <title>A draft genome assembly of the solar-powered sea slug Elysia chlorotica.</title>
        <authorList>
            <person name="Cai H."/>
            <person name="Li Q."/>
            <person name="Fang X."/>
            <person name="Li J."/>
            <person name="Curtis N.E."/>
            <person name="Altenburger A."/>
            <person name="Shibata T."/>
            <person name="Feng M."/>
            <person name="Maeda T."/>
            <person name="Schwartz J.A."/>
            <person name="Shigenobu S."/>
            <person name="Lundholm N."/>
            <person name="Nishiyama T."/>
            <person name="Yang H."/>
            <person name="Hasebe M."/>
            <person name="Li S."/>
            <person name="Pierce S.K."/>
            <person name="Wang J."/>
        </authorList>
    </citation>
    <scope>NUCLEOTIDE SEQUENCE [LARGE SCALE GENOMIC DNA]</scope>
    <source>
        <strain evidence="4">EC2010</strain>
        <tissue evidence="4">Whole organism of an adult</tissue>
    </source>
</reference>
<dbReference type="PROSITE" id="PS50041">
    <property type="entry name" value="C_TYPE_LECTIN_2"/>
    <property type="match status" value="1"/>
</dbReference>
<accession>A0A433SNC8</accession>
<dbReference type="PANTHER" id="PTHR22801:SF63">
    <property type="entry name" value="C-TYPE LECTIN DOMAIN-CONTAINING PROTEIN"/>
    <property type="match status" value="1"/>
</dbReference>
<keyword evidence="5" id="KW-1185">Reference proteome</keyword>
<dbReference type="InterPro" id="IPR016187">
    <property type="entry name" value="CTDL_fold"/>
</dbReference>
<dbReference type="EMBL" id="RQTK01001345">
    <property type="protein sequence ID" value="RUS70726.1"/>
    <property type="molecule type" value="Genomic_DNA"/>
</dbReference>
<dbReference type="SUPFAM" id="SSF56436">
    <property type="entry name" value="C-type lectin-like"/>
    <property type="match status" value="1"/>
</dbReference>
<feature type="domain" description="C-type lectin" evidence="3">
    <location>
        <begin position="44"/>
        <end position="154"/>
    </location>
</feature>
<dbReference type="Pfam" id="PF00059">
    <property type="entry name" value="Lectin_C"/>
    <property type="match status" value="1"/>
</dbReference>
<evidence type="ECO:0000313" key="4">
    <source>
        <dbReference type="EMBL" id="RUS70726.1"/>
    </source>
</evidence>
<proteinExistence type="predicted"/>
<name>A0A433SNC8_ELYCH</name>
<dbReference type="Proteomes" id="UP000271974">
    <property type="component" value="Unassembled WGS sequence"/>
</dbReference>
<dbReference type="PANTHER" id="PTHR22801">
    <property type="entry name" value="LITHOSTATHINE"/>
    <property type="match status" value="1"/>
</dbReference>
<evidence type="ECO:0000256" key="1">
    <source>
        <dbReference type="SAM" id="MobiDB-lite"/>
    </source>
</evidence>
<feature type="chain" id="PRO_5019186507" description="C-type lectin domain-containing protein" evidence="2">
    <location>
        <begin position="19"/>
        <end position="282"/>
    </location>
</feature>
<evidence type="ECO:0000256" key="2">
    <source>
        <dbReference type="SAM" id="SignalP"/>
    </source>
</evidence>